<proteinExistence type="predicted"/>
<organism evidence="1 2">
    <name type="scientific">Pedobacter panaciterrae</name>
    <dbReference type="NCBI Taxonomy" id="363849"/>
    <lineage>
        <taxon>Bacteria</taxon>
        <taxon>Pseudomonadati</taxon>
        <taxon>Bacteroidota</taxon>
        <taxon>Sphingobacteriia</taxon>
        <taxon>Sphingobacteriales</taxon>
        <taxon>Sphingobacteriaceae</taxon>
        <taxon>Pedobacter</taxon>
    </lineage>
</organism>
<evidence type="ECO:0008006" key="3">
    <source>
        <dbReference type="Google" id="ProtNLM"/>
    </source>
</evidence>
<gene>
    <name evidence="1" type="ORF">WAE58_02810</name>
</gene>
<evidence type="ECO:0000313" key="1">
    <source>
        <dbReference type="EMBL" id="MEJ2901339.1"/>
    </source>
</evidence>
<dbReference type="EMBL" id="JBBEUB010000001">
    <property type="protein sequence ID" value="MEJ2901339.1"/>
    <property type="molecule type" value="Genomic_DNA"/>
</dbReference>
<sequence length="1859" mass="207767">MENQRSTRPLRIALLLSVLTFLAFVPKGQDPIERLVGTLEKWVETNPQEKVYLHTDKPYYALGDTIWFKAYVTVGSRHQLSALSGAIYVELINERDSIEKSLKLPVTAGMAMGNFDLSEELKEGNYRIRAYTQWMRNAGEDYFYDRTFIVGSPYSNEITSKIDYKYKVIDNKPAITAQLNYSDDDGKAISGRVVSYRVVSNGEAVIAKTVKTDANGNIYIDIKNDKPENLRGAYIQTTIEADSKLKITKNFAIKAGFLQSDVQFFPEGGILINGVASRIGFKALGMDGKGILIKGSIIDEQGNSVADFESEHAGMGTFKLKPQEGKTYTAKVKYPDGSESTIALPKAENTGFVLAVYQPSKDSILVRVNLSPVAVTPVNVSLIAQTGGETIYATPLNITKSMTSIWLLKKDFPTGIAQFTLFNESGEPLNERVAFIKNKDQMKLEISTAKQSYKSRENVSVGLQSFNSKGKPVAGSFSVTVVNEDKVPLDESNEHTILSSTLLTSDIKGYIEQPNYYFTAENESVNKELDNLMLTQGYRRFTWKEVSSGLSVKPKFIAEKLGTVISGKVVSLANKPVSKGKVTLMSMRAGILEGTTTDTAGRFKFDQVVLTDSVKFNIQGRTAKNKNKVEVILDSIPVQKLSKNKNLPDVNTDITGTTKAYLENGRKQEEVLVKMGKLDRVQRLREVKINARKNRVESYSPQGALVIPEGHADQTYIIENPQICASFRDCIEGRLNGIQFREYKTEYERNIFYPHFLNTDLIPPVWMPMQVILNGRKLSFSEAADIFEGNSLDAKDVAKIEVVRQNAALKSYLNGASLLITTYKSMKTKYDPSMVNFLPRGFNKAREFYSPRYDRPGLNNQVPDFRSTIYWNPNVRTFDAGKTTFDFFNADGPGNYKVIIEGINAAGELGRQVYRYKVEGDEFQAQQPPSHSAKDIVSALQNFHHKLPEEKAYLHTDKPYYNLGDTIWFKAYLFDPSYLSASQKSGLLYVELNDDSAEVVRRISIPMKEGLGWGQIPLPAKIFHEGGYTLRAYTNWMQNFGDEYLFNKRFYLGKPSQNTWLVKSQAAVNKVADKDQVKVNINLMRTDKVAVGLRDVGIRVMEADKLLFKDQLRTTNEGDLALMFNLKEKADGKNIRIEINSLTKNDGNQILIVPLNINREQNIDLQFLPEGGALVAGLKSVVGFKALAEDGKGVSFEGDVYDSKGNTIASIASLVNGMGSFEFVPKEGEIYSARLNRPMEMDKSYPLPLVKPAGTSLHVINDKQSDSLVVNVMATPGAINPDSIYYLVGTSRGIVCYAEQVDFKKPKLIVDKSKFATGIARFTLLKEKQPLNERVAFIDHQDQAKINVLPNKMSFLQRDSVGLSIEVKDVNGNPVVGSFSLSVTDDSQVRADSLGNHDIEVSLLLNAGLKGTVETPGYYFNKMDKQAWTALDNLMLTQGWTGYKWEDVFNESVSPKFAAEKDFRVTGRVTNILKKPVSGAQMLISSQKPFFITTAITDQQGGFIFTALPPIDSGSFFIQARTPKGRTMNFGEVEVDRQKFPPAREMFRNKMMPWYVNTDTTQLNYVKNKAILLKEERPGASGIALKEVKIIDKKLIKGSFNQNGPGKADLIFDEKDIKESGVMSLYQLLKQKVPGFRVINEDGFAKIKMNHYDVTITVDGRGIPLFYSDIPDPRVDDIKQDLEDLKIATFRGLEVMYSRKYTASYSRGGFSDERRISGVGKADMAAFARNFGANGGVMPNTSRRDIDVAFIELTTYSGVGWHRINKPDVGYYRPLPIMYPQEFYRPKYIAANVSEMNPDLRATIHWEPNVTTDAQGKANVSFYTADIPGSYTITIEGSNMNGVIGSRRYKLLLPKPVSK</sequence>
<name>A0ABU8NGH1_9SPHI</name>
<dbReference type="RefSeq" id="WP_337715173.1">
    <property type="nucleotide sequence ID" value="NZ_JBBEUB010000001.1"/>
</dbReference>
<reference evidence="1 2" key="1">
    <citation type="submission" date="2024-03" db="EMBL/GenBank/DDBJ databases">
        <title>Sequence of Lycoming College Course Isolates.</title>
        <authorList>
            <person name="Plotts O."/>
            <person name="Newman J."/>
        </authorList>
    </citation>
    <scope>NUCLEOTIDE SEQUENCE [LARGE SCALE GENOMIC DNA]</scope>
    <source>
        <strain evidence="1 2">CJB-3</strain>
    </source>
</reference>
<dbReference type="Proteomes" id="UP001378956">
    <property type="component" value="Unassembled WGS sequence"/>
</dbReference>
<accession>A0ABU8NGH1</accession>
<comment type="caution">
    <text evidence="1">The sequence shown here is derived from an EMBL/GenBank/DDBJ whole genome shotgun (WGS) entry which is preliminary data.</text>
</comment>
<evidence type="ECO:0000313" key="2">
    <source>
        <dbReference type="Proteomes" id="UP001378956"/>
    </source>
</evidence>
<keyword evidence="2" id="KW-1185">Reference proteome</keyword>
<protein>
    <recommendedName>
        <fullName evidence="3">MG2 domain-containing protein</fullName>
    </recommendedName>
</protein>
<dbReference type="Gene3D" id="2.60.40.1930">
    <property type="match status" value="2"/>
</dbReference>